<dbReference type="Proteomes" id="UP000053820">
    <property type="component" value="Unassembled WGS sequence"/>
</dbReference>
<feature type="compositionally biased region" description="Pro residues" evidence="1">
    <location>
        <begin position="1"/>
        <end position="10"/>
    </location>
</feature>
<name>A0A0C9V4R4_9AGAM</name>
<dbReference type="AlphaFoldDB" id="A0A0C9V4R4"/>
<feature type="region of interest" description="Disordered" evidence="1">
    <location>
        <begin position="1"/>
        <end position="31"/>
    </location>
</feature>
<proteinExistence type="predicted"/>
<dbReference type="EMBL" id="KN839871">
    <property type="protein sequence ID" value="KIJ60529.1"/>
    <property type="molecule type" value="Genomic_DNA"/>
</dbReference>
<evidence type="ECO:0000313" key="2">
    <source>
        <dbReference type="EMBL" id="KIJ60529.1"/>
    </source>
</evidence>
<organism evidence="2 3">
    <name type="scientific">Hydnomerulius pinastri MD-312</name>
    <dbReference type="NCBI Taxonomy" id="994086"/>
    <lineage>
        <taxon>Eukaryota</taxon>
        <taxon>Fungi</taxon>
        <taxon>Dikarya</taxon>
        <taxon>Basidiomycota</taxon>
        <taxon>Agaricomycotina</taxon>
        <taxon>Agaricomycetes</taxon>
        <taxon>Agaricomycetidae</taxon>
        <taxon>Boletales</taxon>
        <taxon>Boletales incertae sedis</taxon>
        <taxon>Leucogyrophana</taxon>
    </lineage>
</organism>
<keyword evidence="3" id="KW-1185">Reference proteome</keyword>
<gene>
    <name evidence="2" type="ORF">HYDPIDRAFT_32160</name>
</gene>
<feature type="region of interest" description="Disordered" evidence="1">
    <location>
        <begin position="80"/>
        <end position="102"/>
    </location>
</feature>
<protein>
    <submittedName>
        <fullName evidence="2">Unplaced genomic scaffold scaffold_37, whole genome shotgun sequence</fullName>
    </submittedName>
</protein>
<reference evidence="2 3" key="1">
    <citation type="submission" date="2014-04" db="EMBL/GenBank/DDBJ databases">
        <title>Evolutionary Origins and Diversification of the Mycorrhizal Mutualists.</title>
        <authorList>
            <consortium name="DOE Joint Genome Institute"/>
            <consortium name="Mycorrhizal Genomics Consortium"/>
            <person name="Kohler A."/>
            <person name="Kuo A."/>
            <person name="Nagy L.G."/>
            <person name="Floudas D."/>
            <person name="Copeland A."/>
            <person name="Barry K.W."/>
            <person name="Cichocki N."/>
            <person name="Veneault-Fourrey C."/>
            <person name="LaButti K."/>
            <person name="Lindquist E.A."/>
            <person name="Lipzen A."/>
            <person name="Lundell T."/>
            <person name="Morin E."/>
            <person name="Murat C."/>
            <person name="Riley R."/>
            <person name="Ohm R."/>
            <person name="Sun H."/>
            <person name="Tunlid A."/>
            <person name="Henrissat B."/>
            <person name="Grigoriev I.V."/>
            <person name="Hibbett D.S."/>
            <person name="Martin F."/>
        </authorList>
    </citation>
    <scope>NUCLEOTIDE SEQUENCE [LARGE SCALE GENOMIC DNA]</scope>
    <source>
        <strain evidence="2 3">MD-312</strain>
    </source>
</reference>
<evidence type="ECO:0000256" key="1">
    <source>
        <dbReference type="SAM" id="MobiDB-lite"/>
    </source>
</evidence>
<accession>A0A0C9V4R4</accession>
<sequence>MAFVGPPPGPTSDRSDPSWALQTQTASPLPLQDIDTGSVYHLSPDEALICGNTDDRKSKLPGWGVRRVAEVHDKFSCVAKQSEGARRNQHSPGDTGLTARDDCRAPTGLQVRVAIDTDVGATTYVAGYAGVVLTSHRDDSGLGGSSCRLAARTVK</sequence>
<evidence type="ECO:0000313" key="3">
    <source>
        <dbReference type="Proteomes" id="UP000053820"/>
    </source>
</evidence>
<dbReference type="HOGENOM" id="CLU_1695709_0_0_1"/>